<dbReference type="GO" id="GO:0000976">
    <property type="term" value="F:transcription cis-regulatory region binding"/>
    <property type="evidence" value="ECO:0007669"/>
    <property type="project" value="TreeGrafter"/>
</dbReference>
<dbReference type="GeneID" id="73467938"/>
<feature type="region of interest" description="Disordered" evidence="3">
    <location>
        <begin position="128"/>
        <end position="156"/>
    </location>
</feature>
<dbReference type="EMBL" id="JAGSYN010000050">
    <property type="protein sequence ID" value="KAG7665449.1"/>
    <property type="molecule type" value="Genomic_DNA"/>
</dbReference>
<dbReference type="PROSITE" id="PS50048">
    <property type="entry name" value="ZN2_CY6_FUNGAL_2"/>
    <property type="match status" value="1"/>
</dbReference>
<dbReference type="GO" id="GO:0045944">
    <property type="term" value="P:positive regulation of transcription by RNA polymerase II"/>
    <property type="evidence" value="ECO:0007669"/>
    <property type="project" value="TreeGrafter"/>
</dbReference>
<feature type="compositionally biased region" description="Basic residues" evidence="3">
    <location>
        <begin position="142"/>
        <end position="155"/>
    </location>
</feature>
<sequence>MDSHKITPPPHSITPPPESPLSSFYYQYNRSSSPSGSVSSITSSSYQSTSISPPFQHVNPHPLSHMPVSGLGFHMYPHATNNNNTLLYQHHNNITPTSSISSSPKVFSSTDLLLDHISPCTSADSTFIKQEPSTSKISKSASSKKKPSQKSKTPRSRFGCEECKSKRIKCDEIKPHCSRCISKGLTCRYKIILQFREDLELRGKKFGREGVWSKNKKQDSGSGAKTTQLVKRSQESYYATIRNLQKLQFINTGYSDINRVFMPPMNITPMIVPSLQSSIIPPDITRSLKDPNSLNFALNYYIEFISPILNPVGDQSIYYNQLSDDNSRSIVVEKGLDLSALVKYSQNNTSLFYLILSLGSIYLSKLNGIAQKAGWLSKAKYFQDLGLAKIQPEIDRLVSDTDINNSSHTYTTDLLVALVLLILYEFANDCDRQWTIYLKLCKKLINSEKFVLPYNSLEYSLLKFCLEFLNYQESIGRTACKDVNSFFLQLEEEEEEKTGVVKAPNQITLVSWMGCDRRLLNIISDITDLSFERFRNSISETNYAILCNDMKKKLDEMNINVMEAALASTNHNETTLMVQEFGMEIEEFCFLLSCEIKRLATILYLESCLLNKTPEDESITRLVRQIFKLLEFIVIKNDYKWYSTLIWSVFMASSEISSVAADCEDLRYLTLQIMDKLEDNTLGNVGKTRQIILSIWKRRDLDNCDENSFGVINDTTKKNKKRGLMGWTNDWEKYVVDEDYAIALA</sequence>
<accession>A0A8J5V4W7</accession>
<feature type="compositionally biased region" description="Low complexity" evidence="3">
    <location>
        <begin position="31"/>
        <end position="53"/>
    </location>
</feature>
<dbReference type="GO" id="GO:0008270">
    <property type="term" value="F:zinc ion binding"/>
    <property type="evidence" value="ECO:0007669"/>
    <property type="project" value="InterPro"/>
</dbReference>
<dbReference type="InterPro" id="IPR001138">
    <property type="entry name" value="Zn2Cys6_DnaBD"/>
</dbReference>
<gene>
    <name evidence="5" type="ORF">J8A68_001137</name>
</gene>
<dbReference type="OrthoDB" id="5069333at2759"/>
<feature type="domain" description="Zn(2)-C6 fungal-type" evidence="4">
    <location>
        <begin position="159"/>
        <end position="189"/>
    </location>
</feature>
<dbReference type="RefSeq" id="XP_049265681.1">
    <property type="nucleotide sequence ID" value="XM_049404759.1"/>
</dbReference>
<comment type="caution">
    <text evidence="5">The sequence shown here is derived from an EMBL/GenBank/DDBJ whole genome shotgun (WGS) entry which is preliminary data.</text>
</comment>
<evidence type="ECO:0000256" key="2">
    <source>
        <dbReference type="ARBA" id="ARBA00023242"/>
    </source>
</evidence>
<dbReference type="InterPro" id="IPR021858">
    <property type="entry name" value="Fun_TF"/>
</dbReference>
<keyword evidence="2" id="KW-0539">Nucleus</keyword>
<evidence type="ECO:0000313" key="5">
    <source>
        <dbReference type="EMBL" id="KAG7665449.1"/>
    </source>
</evidence>
<reference evidence="5 6" key="1">
    <citation type="journal article" date="2021" name="DNA Res.">
        <title>Genome analysis of Candida subhashii reveals its hybrid nature and dual mitochondrial genome conformations.</title>
        <authorList>
            <person name="Mixao V."/>
            <person name="Hegedusova E."/>
            <person name="Saus E."/>
            <person name="Pryszcz L.P."/>
            <person name="Cillingova A."/>
            <person name="Nosek J."/>
            <person name="Gabaldon T."/>
        </authorList>
    </citation>
    <scope>NUCLEOTIDE SEQUENCE [LARGE SCALE GENOMIC DNA]</scope>
    <source>
        <strain evidence="5 6">CBS 10753</strain>
    </source>
</reference>
<dbReference type="Pfam" id="PF11951">
    <property type="entry name" value="Fungal_trans_2"/>
    <property type="match status" value="1"/>
</dbReference>
<dbReference type="Proteomes" id="UP000694255">
    <property type="component" value="Unassembled WGS sequence"/>
</dbReference>
<feature type="compositionally biased region" description="Pro residues" evidence="3">
    <location>
        <begin position="7"/>
        <end position="19"/>
    </location>
</feature>
<evidence type="ECO:0000313" key="6">
    <source>
        <dbReference type="Proteomes" id="UP000694255"/>
    </source>
</evidence>
<dbReference type="PROSITE" id="PS00463">
    <property type="entry name" value="ZN2_CY6_FUNGAL_1"/>
    <property type="match status" value="1"/>
</dbReference>
<evidence type="ECO:0000256" key="1">
    <source>
        <dbReference type="ARBA" id="ARBA00004123"/>
    </source>
</evidence>
<dbReference type="PANTHER" id="PTHR37534:SF49">
    <property type="entry name" value="LYSINE BIOSYNTHESIS REGULATORY PROTEIN LYS14"/>
    <property type="match status" value="1"/>
</dbReference>
<feature type="region of interest" description="Disordered" evidence="3">
    <location>
        <begin position="1"/>
        <end position="58"/>
    </location>
</feature>
<organism evidence="5 6">
    <name type="scientific">[Candida] subhashii</name>
    <dbReference type="NCBI Taxonomy" id="561895"/>
    <lineage>
        <taxon>Eukaryota</taxon>
        <taxon>Fungi</taxon>
        <taxon>Dikarya</taxon>
        <taxon>Ascomycota</taxon>
        <taxon>Saccharomycotina</taxon>
        <taxon>Pichiomycetes</taxon>
        <taxon>Debaryomycetaceae</taxon>
        <taxon>Spathaspora</taxon>
    </lineage>
</organism>
<dbReference type="GO" id="GO:0000981">
    <property type="term" value="F:DNA-binding transcription factor activity, RNA polymerase II-specific"/>
    <property type="evidence" value="ECO:0007669"/>
    <property type="project" value="InterPro"/>
</dbReference>
<name>A0A8J5V4W7_9ASCO</name>
<dbReference type="SMART" id="SM00066">
    <property type="entry name" value="GAL4"/>
    <property type="match status" value="1"/>
</dbReference>
<comment type="subcellular location">
    <subcellularLocation>
        <location evidence="1">Nucleus</location>
    </subcellularLocation>
</comment>
<keyword evidence="6" id="KW-1185">Reference proteome</keyword>
<feature type="compositionally biased region" description="Polar residues" evidence="3">
    <location>
        <begin position="21"/>
        <end position="30"/>
    </location>
</feature>
<dbReference type="Pfam" id="PF00172">
    <property type="entry name" value="Zn_clus"/>
    <property type="match status" value="1"/>
</dbReference>
<proteinExistence type="predicted"/>
<dbReference type="CDD" id="cd00067">
    <property type="entry name" value="GAL4"/>
    <property type="match status" value="1"/>
</dbReference>
<evidence type="ECO:0000259" key="4">
    <source>
        <dbReference type="PROSITE" id="PS50048"/>
    </source>
</evidence>
<evidence type="ECO:0000256" key="3">
    <source>
        <dbReference type="SAM" id="MobiDB-lite"/>
    </source>
</evidence>
<protein>
    <recommendedName>
        <fullName evidence="4">Zn(2)-C6 fungal-type domain-containing protein</fullName>
    </recommendedName>
</protein>
<dbReference type="PANTHER" id="PTHR37534">
    <property type="entry name" value="TRANSCRIPTIONAL ACTIVATOR PROTEIN UGA3"/>
    <property type="match status" value="1"/>
</dbReference>
<dbReference type="GO" id="GO:0005634">
    <property type="term" value="C:nucleus"/>
    <property type="evidence" value="ECO:0007669"/>
    <property type="project" value="UniProtKB-SubCell"/>
</dbReference>
<dbReference type="AlphaFoldDB" id="A0A8J5V4W7"/>